<feature type="compositionally biased region" description="Basic residues" evidence="3">
    <location>
        <begin position="14"/>
        <end position="25"/>
    </location>
</feature>
<feature type="region of interest" description="Disordered" evidence="3">
    <location>
        <begin position="14"/>
        <end position="48"/>
    </location>
</feature>
<dbReference type="GO" id="GO:0032580">
    <property type="term" value="C:Golgi cisterna membrane"/>
    <property type="evidence" value="ECO:0007669"/>
    <property type="project" value="TreeGrafter"/>
</dbReference>
<gene>
    <name evidence="5" type="ORF">AMK59_7948</name>
</gene>
<dbReference type="GO" id="GO:0005801">
    <property type="term" value="C:cis-Golgi network"/>
    <property type="evidence" value="ECO:0007669"/>
    <property type="project" value="TreeGrafter"/>
</dbReference>
<dbReference type="Pfam" id="PF15070">
    <property type="entry name" value="GOLGA2L5"/>
    <property type="match status" value="1"/>
</dbReference>
<name>A0A0T6AU83_9SCAR</name>
<evidence type="ECO:0000313" key="6">
    <source>
        <dbReference type="Proteomes" id="UP000051574"/>
    </source>
</evidence>
<dbReference type="AlphaFoldDB" id="A0A0T6AU83"/>
<evidence type="ECO:0000259" key="4">
    <source>
        <dbReference type="Pfam" id="PF15070"/>
    </source>
</evidence>
<protein>
    <recommendedName>
        <fullName evidence="4">Golgin subfamily A conserved domain-containing protein</fullName>
    </recommendedName>
</protein>
<feature type="coiled-coil region" evidence="2">
    <location>
        <begin position="844"/>
        <end position="881"/>
    </location>
</feature>
<dbReference type="Proteomes" id="UP000051574">
    <property type="component" value="Unassembled WGS sequence"/>
</dbReference>
<sequence length="1019" mass="117909">MADATKAQRLLAAKKKVKEYKKNKKNKNDPNVDNKTPVESLTNSTHSSLNEVQHLDENETSNQAAHSVSPLQQYFTGGNSSIFDEIGSKNNTEDFYKFDVINYVSDNSNKIVEMQTKDVQDNVICTAEPNIIVQEMPDAVAIEDPDIKPNEIYNRLNAKANNEILNHEVELKPAECSIDNNAFSTTVAISSPTYSHDNVNNVQENMQSLKQLSTQIIQLIDDNNINSVNTRASIETEKRNDKVYEYLELEQQKYKKLWDEMVIYKAHIEETENESRMLKENDDKQKQELKQLTNQIQCHQQTVNILVAEKSELSTSLSENETIAKQKTSECNELSTRLKASRSRVAELEKELNILRAEKQDKRHLEQNEERQKLIKECEILRNRNEETLQDVSELREKLNDSSNENLKLRQEVQDLTSQLSLLNIKLQQLSSGVDHHQFNGHIEGLTQQINMFEKQVIDLNNVIKTLSIEKEQTSVQYQQYVQQLNGQLNTLVQKLEEKTQENESLVAREQQLTNQMSEFEKLLQKMQNDQQVSGIKSGDSSRKELENTQATLKSIEEEKTLLEENYQLVISERDDAFKELDLRKEEITQLEEEVNRLQSNQPDNVKLLATIESDKVAASRAVAQNTELKKQLEEIQQAFIQISNDKLELTELLNDQKHQNKELNEKLNQFEYQVSTLTEAIEIKDREMVALRDSAQEVNRYMVQRNQLEDRLRHYEMQDHSTHALQHELQDSYKKIQNLRSENETLKFHLKCAENKNKELQTTKINAENSNPGEDKAVLLSKIEDLEKINKEMEIKFRELQSTANNEIVIQPQIVENAPDSLRKDSVPNEVKSESVLSQQIAMKQLAEKFTRTMQEIADLEDEKQRLEHLVLQLQDETETIGEYVTLYQHQRGVLKQRALERDEQMRQLTLDREQMKVKVDRLNELVKALLLEKGSVPPEILDKHLVNKEQLCAEHAKNHEEMSLPVNQNGLNNNNNRTAEKIIELLSDIKTSNLVQPSEMSETFHPCPWCSGQLITV</sequence>
<dbReference type="InterPro" id="IPR043976">
    <property type="entry name" value="GOLGA_cons_dom"/>
</dbReference>
<evidence type="ECO:0000256" key="3">
    <source>
        <dbReference type="SAM" id="MobiDB-lite"/>
    </source>
</evidence>
<dbReference type="Gene3D" id="1.10.287.1490">
    <property type="match status" value="1"/>
</dbReference>
<dbReference type="PANTHER" id="PTHR10881">
    <property type="entry name" value="GOLGIN SUBFAMILY A MEMBER-RELATED"/>
    <property type="match status" value="1"/>
</dbReference>
<evidence type="ECO:0000256" key="2">
    <source>
        <dbReference type="SAM" id="Coils"/>
    </source>
</evidence>
<dbReference type="InterPro" id="IPR024858">
    <property type="entry name" value="GOLGA"/>
</dbReference>
<feature type="domain" description="Golgin subfamily A conserved" evidence="4">
    <location>
        <begin position="697"/>
        <end position="935"/>
    </location>
</feature>
<organism evidence="5 6">
    <name type="scientific">Oryctes borbonicus</name>
    <dbReference type="NCBI Taxonomy" id="1629725"/>
    <lineage>
        <taxon>Eukaryota</taxon>
        <taxon>Metazoa</taxon>
        <taxon>Ecdysozoa</taxon>
        <taxon>Arthropoda</taxon>
        <taxon>Hexapoda</taxon>
        <taxon>Insecta</taxon>
        <taxon>Pterygota</taxon>
        <taxon>Neoptera</taxon>
        <taxon>Endopterygota</taxon>
        <taxon>Coleoptera</taxon>
        <taxon>Polyphaga</taxon>
        <taxon>Scarabaeiformia</taxon>
        <taxon>Scarabaeidae</taxon>
        <taxon>Dynastinae</taxon>
        <taxon>Oryctes</taxon>
    </lineage>
</organism>
<dbReference type="OrthoDB" id="5978643at2759"/>
<dbReference type="PANTHER" id="PTHR10881:SF46">
    <property type="entry name" value="GOLGIN SUBFAMILY A MEMBER 2"/>
    <property type="match status" value="1"/>
</dbReference>
<feature type="coiled-coil region" evidence="2">
    <location>
        <begin position="261"/>
        <end position="807"/>
    </location>
</feature>
<evidence type="ECO:0000313" key="5">
    <source>
        <dbReference type="EMBL" id="KRT78633.1"/>
    </source>
</evidence>
<keyword evidence="6" id="KW-1185">Reference proteome</keyword>
<evidence type="ECO:0000256" key="1">
    <source>
        <dbReference type="ARBA" id="ARBA00023054"/>
    </source>
</evidence>
<dbReference type="GO" id="GO:0000137">
    <property type="term" value="C:Golgi cis cisterna"/>
    <property type="evidence" value="ECO:0007669"/>
    <property type="project" value="TreeGrafter"/>
</dbReference>
<accession>A0A0T6AU83</accession>
<keyword evidence="1 2" id="KW-0175">Coiled coil</keyword>
<dbReference type="GO" id="GO:0007030">
    <property type="term" value="P:Golgi organization"/>
    <property type="evidence" value="ECO:0007669"/>
    <property type="project" value="TreeGrafter"/>
</dbReference>
<comment type="caution">
    <text evidence="5">The sequence shown here is derived from an EMBL/GenBank/DDBJ whole genome shotgun (WGS) entry which is preliminary data.</text>
</comment>
<feature type="coiled-coil region" evidence="2">
    <location>
        <begin position="907"/>
        <end position="934"/>
    </location>
</feature>
<reference evidence="5 6" key="1">
    <citation type="submission" date="2015-09" db="EMBL/GenBank/DDBJ databases">
        <title>Draft genome of the scarab beetle Oryctes borbonicus.</title>
        <authorList>
            <person name="Meyer J.M."/>
            <person name="Markov G.V."/>
            <person name="Baskaran P."/>
            <person name="Herrmann M."/>
            <person name="Sommer R.J."/>
            <person name="Roedelsperger C."/>
        </authorList>
    </citation>
    <scope>NUCLEOTIDE SEQUENCE [LARGE SCALE GENOMIC DNA]</scope>
    <source>
        <strain evidence="5">OB123</strain>
        <tissue evidence="5">Whole animal</tissue>
    </source>
</reference>
<dbReference type="EMBL" id="LJIG01022803">
    <property type="protein sequence ID" value="KRT78633.1"/>
    <property type="molecule type" value="Genomic_DNA"/>
</dbReference>
<feature type="compositionally biased region" description="Polar residues" evidence="3">
    <location>
        <begin position="37"/>
        <end position="48"/>
    </location>
</feature>
<proteinExistence type="predicted"/>